<dbReference type="InterPro" id="IPR030678">
    <property type="entry name" value="Peptide/Ni-bd"/>
</dbReference>
<dbReference type="Pfam" id="PF00496">
    <property type="entry name" value="SBP_bac_5"/>
    <property type="match status" value="1"/>
</dbReference>
<dbReference type="PIRSF" id="PIRSF002741">
    <property type="entry name" value="MppA"/>
    <property type="match status" value="1"/>
</dbReference>
<name>A0A832I9G6_9THEM</name>
<organism evidence="5">
    <name type="scientific">Pseudothermotoga hypogea</name>
    <dbReference type="NCBI Taxonomy" id="57487"/>
    <lineage>
        <taxon>Bacteria</taxon>
        <taxon>Thermotogati</taxon>
        <taxon>Thermotogota</taxon>
        <taxon>Thermotogae</taxon>
        <taxon>Thermotogales</taxon>
        <taxon>Thermotogaceae</taxon>
        <taxon>Pseudothermotoga</taxon>
    </lineage>
</organism>
<dbReference type="GO" id="GO:1904680">
    <property type="term" value="F:peptide transmembrane transporter activity"/>
    <property type="evidence" value="ECO:0007669"/>
    <property type="project" value="TreeGrafter"/>
</dbReference>
<dbReference type="GO" id="GO:0043190">
    <property type="term" value="C:ATP-binding cassette (ABC) transporter complex"/>
    <property type="evidence" value="ECO:0007669"/>
    <property type="project" value="InterPro"/>
</dbReference>
<dbReference type="Gene3D" id="3.10.105.10">
    <property type="entry name" value="Dipeptide-binding Protein, Domain 3"/>
    <property type="match status" value="1"/>
</dbReference>
<dbReference type="GO" id="GO:0042597">
    <property type="term" value="C:periplasmic space"/>
    <property type="evidence" value="ECO:0007669"/>
    <property type="project" value="UniProtKB-ARBA"/>
</dbReference>
<dbReference type="Gene3D" id="3.90.76.10">
    <property type="entry name" value="Dipeptide-binding Protein, Domain 1"/>
    <property type="match status" value="1"/>
</dbReference>
<keyword evidence="2 3" id="KW-0732">Signal</keyword>
<evidence type="ECO:0000256" key="1">
    <source>
        <dbReference type="ARBA" id="ARBA00005695"/>
    </source>
</evidence>
<dbReference type="PANTHER" id="PTHR30290:SF34">
    <property type="entry name" value="ABC TRANSPORTER, PERIPLASMIC OLIGO-PEPTIDE BINDING PROTEIN, PUTATIVE-RELATED"/>
    <property type="match status" value="1"/>
</dbReference>
<feature type="domain" description="Solute-binding protein family 5" evidence="4">
    <location>
        <begin position="72"/>
        <end position="437"/>
    </location>
</feature>
<evidence type="ECO:0000256" key="3">
    <source>
        <dbReference type="SAM" id="SignalP"/>
    </source>
</evidence>
<dbReference type="GO" id="GO:0015833">
    <property type="term" value="P:peptide transport"/>
    <property type="evidence" value="ECO:0007669"/>
    <property type="project" value="TreeGrafter"/>
</dbReference>
<evidence type="ECO:0000256" key="2">
    <source>
        <dbReference type="ARBA" id="ARBA00022729"/>
    </source>
</evidence>
<sequence length="526" mass="59531">MFVKRFLVLALVALTLFVAYAKTPKDTLVIAANTEIFITLDPAVCYETFAAAVVTAAYSGLTKIEPVNGVLTPVPELAERWEVSPDGTVWKFYLRKGLKFSNGDPLTAEDVVFSFRRVLKIRKSPAWLFEELGLTAENMEETIYAEDDHTVVLKTKPLAANIVLSIIAPPWGGIVNKKLVLANEVNGDLGEAYLTDKSIGAGAGPYVVTEWKRREMITMEANPNYWRGQPPLKKIIIRDVPEETTQFLLVQRGDVDVAWNITTEQAAQLRDSKPSNIRLVTTPEQSNEYIAMNVGWGPFKDERVRLAIKYAIDYDAIINSVMRGFAVLNQNFMPIGYFGYIELNPFKRDVEKAKQLLAEAGYPNGFEVELITSTTEIRRNEAVIVQANLAEIGIKANISLMPSGEMYKKYRQQGHQMIIAGWGIDYPDPDALAKPFANYRVKQLAWRNMWYDDYAADLAEKAGIEQDPEKRAQLYKELQEYWIYKSPFVMLYQPVGFWAVSNDVVGFEEACEGYTLVFDFTKIRKK</sequence>
<dbReference type="PROSITE" id="PS01040">
    <property type="entry name" value="SBP_BACTERIAL_5"/>
    <property type="match status" value="1"/>
</dbReference>
<feature type="chain" id="PRO_5032727890" evidence="3">
    <location>
        <begin position="22"/>
        <end position="526"/>
    </location>
</feature>
<dbReference type="SUPFAM" id="SSF53850">
    <property type="entry name" value="Periplasmic binding protein-like II"/>
    <property type="match status" value="1"/>
</dbReference>
<proteinExistence type="inferred from homology"/>
<dbReference type="InterPro" id="IPR039424">
    <property type="entry name" value="SBP_5"/>
</dbReference>
<comment type="caution">
    <text evidence="5">The sequence shown here is derived from an EMBL/GenBank/DDBJ whole genome shotgun (WGS) entry which is preliminary data.</text>
</comment>
<evidence type="ECO:0000313" key="5">
    <source>
        <dbReference type="EMBL" id="HGZ79995.1"/>
    </source>
</evidence>
<accession>A0A832I9G6</accession>
<feature type="signal peptide" evidence="3">
    <location>
        <begin position="1"/>
        <end position="21"/>
    </location>
</feature>
<dbReference type="EMBL" id="DTKQ01000054">
    <property type="protein sequence ID" value="HGZ79995.1"/>
    <property type="molecule type" value="Genomic_DNA"/>
</dbReference>
<dbReference type="Gene3D" id="3.40.190.10">
    <property type="entry name" value="Periplasmic binding protein-like II"/>
    <property type="match status" value="1"/>
</dbReference>
<dbReference type="AlphaFoldDB" id="A0A832I9G6"/>
<protein>
    <submittedName>
        <fullName evidence="5">ABC transporter substrate-binding protein</fullName>
    </submittedName>
</protein>
<dbReference type="InterPro" id="IPR000914">
    <property type="entry name" value="SBP_5_dom"/>
</dbReference>
<dbReference type="PANTHER" id="PTHR30290">
    <property type="entry name" value="PERIPLASMIC BINDING COMPONENT OF ABC TRANSPORTER"/>
    <property type="match status" value="1"/>
</dbReference>
<dbReference type="InterPro" id="IPR023765">
    <property type="entry name" value="SBP_5_CS"/>
</dbReference>
<comment type="similarity">
    <text evidence="1">Belongs to the bacterial solute-binding protein 5 family.</text>
</comment>
<evidence type="ECO:0000259" key="4">
    <source>
        <dbReference type="Pfam" id="PF00496"/>
    </source>
</evidence>
<dbReference type="CDD" id="cd08512">
    <property type="entry name" value="PBP2_NikA_DppA_OppA_like_7"/>
    <property type="match status" value="1"/>
</dbReference>
<reference evidence="5" key="1">
    <citation type="journal article" date="2020" name="mSystems">
        <title>Genome- and Community-Level Interaction Insights into Carbon Utilization and Element Cycling Functions of Hydrothermarchaeota in Hydrothermal Sediment.</title>
        <authorList>
            <person name="Zhou Z."/>
            <person name="Liu Y."/>
            <person name="Xu W."/>
            <person name="Pan J."/>
            <person name="Luo Z.H."/>
            <person name="Li M."/>
        </authorList>
    </citation>
    <scope>NUCLEOTIDE SEQUENCE [LARGE SCALE GENOMIC DNA]</scope>
    <source>
        <strain evidence="5">SpSt-86</strain>
    </source>
</reference>
<gene>
    <name evidence="5" type="ORF">ENW55_08435</name>
</gene>